<dbReference type="Proteomes" id="UP000887581">
    <property type="component" value="Unplaced"/>
</dbReference>
<sequence>MVRDDVRYDRQIRLWGDEGQSCIEHTSVCVLSASALGCEIIKSLVLAGIKSVYIVDSAIVCKPDLGSNFFLDDEIGQPRAKAAMRLLMELNPSVQGGFDLGNPEDIIARDIDFLKQFTVVVGCNLNIDIAAQINEILFERNIPFVHARAYGLVGFVRISVQEHTIIDTHEENVLPDLRWGVNYVPSPEVWLQVWNPRAGSHFMVFRLDCPFPELSDLAVSTDLNQMHYEAHSHTPYLILFLKALTLWREKYGQDDFPDDREKRKIFMSLRKPHPENGSLREENFAEGHAAIVRSLRRTTIPLEVKELLNHPKAQQPDLSQFWLLTAALRRFVIAHEVLPLRGSLPDMISDSKSYVLLATKFREQAKQDAEEVMNHVRKILAERGIRNDIIKYPDCEFFCRKAAFLRVQHGTTIGQEIKSSLEEVFNDVRNADFEPNSITGIPKIPPGIWYILLRAIDRFHSEKSRFPGTNGVPCTIDAYDLKARVVDLIAETKIGDRSEMLEKIPQIAIDEMCRYGASELHVIASIIGGIAAQEVIKLATHQYISLDNTFIFDGHTQHAQTYRL</sequence>
<dbReference type="InterPro" id="IPR000594">
    <property type="entry name" value="ThiF_NAD_FAD-bd"/>
</dbReference>
<comment type="pathway">
    <text evidence="1 5">Protein modification; protein neddylation.</text>
</comment>
<dbReference type="InterPro" id="IPR045886">
    <property type="entry name" value="ThiF/MoeB/HesA"/>
</dbReference>
<keyword evidence="4 5" id="KW-0833">Ubl conjugation pathway</keyword>
<dbReference type="Pfam" id="PF00899">
    <property type="entry name" value="ThiF"/>
    <property type="match status" value="1"/>
</dbReference>
<evidence type="ECO:0000313" key="8">
    <source>
        <dbReference type="WBParaSite" id="sdigi.contig7.g829.t1"/>
    </source>
</evidence>
<evidence type="ECO:0000256" key="2">
    <source>
        <dbReference type="ARBA" id="ARBA00006868"/>
    </source>
</evidence>
<dbReference type="GO" id="GO:0005737">
    <property type="term" value="C:cytoplasm"/>
    <property type="evidence" value="ECO:0007669"/>
    <property type="project" value="TreeGrafter"/>
</dbReference>
<organism evidence="7 8">
    <name type="scientific">Setaria digitata</name>
    <dbReference type="NCBI Taxonomy" id="48799"/>
    <lineage>
        <taxon>Eukaryota</taxon>
        <taxon>Metazoa</taxon>
        <taxon>Ecdysozoa</taxon>
        <taxon>Nematoda</taxon>
        <taxon>Chromadorea</taxon>
        <taxon>Rhabditida</taxon>
        <taxon>Spirurina</taxon>
        <taxon>Spiruromorpha</taxon>
        <taxon>Filarioidea</taxon>
        <taxon>Setariidae</taxon>
        <taxon>Setaria</taxon>
    </lineage>
</organism>
<evidence type="ECO:0000256" key="1">
    <source>
        <dbReference type="ARBA" id="ARBA00005032"/>
    </source>
</evidence>
<dbReference type="AlphaFoldDB" id="A0A915Q0N9"/>
<dbReference type="SUPFAM" id="SSF69572">
    <property type="entry name" value="Activating enzymes of the ubiquitin-like proteins"/>
    <property type="match status" value="1"/>
</dbReference>
<reference evidence="8" key="1">
    <citation type="submission" date="2022-11" db="UniProtKB">
        <authorList>
            <consortium name="WormBaseParasite"/>
        </authorList>
    </citation>
    <scope>IDENTIFICATION</scope>
</reference>
<dbReference type="GO" id="GO:0019781">
    <property type="term" value="F:NEDD8 activating enzyme activity"/>
    <property type="evidence" value="ECO:0007669"/>
    <property type="project" value="UniProtKB-UniRule"/>
</dbReference>
<feature type="domain" description="THIF-type NAD/FAD binding fold" evidence="6">
    <location>
        <begin position="8"/>
        <end position="561"/>
    </location>
</feature>
<dbReference type="PANTHER" id="PTHR10953:SF29">
    <property type="entry name" value="NEDD8-ACTIVATING ENZYME E1 REGULATORY SUBUNIT"/>
    <property type="match status" value="1"/>
</dbReference>
<evidence type="ECO:0000256" key="5">
    <source>
        <dbReference type="PIRNR" id="PIRNR039099"/>
    </source>
</evidence>
<name>A0A915Q0N9_9BILA</name>
<evidence type="ECO:0000256" key="4">
    <source>
        <dbReference type="ARBA" id="ARBA00022786"/>
    </source>
</evidence>
<evidence type="ECO:0000256" key="3">
    <source>
        <dbReference type="ARBA" id="ARBA00015407"/>
    </source>
</evidence>
<accession>A0A915Q0N9</accession>
<dbReference type="InterPro" id="IPR035985">
    <property type="entry name" value="Ubiquitin-activating_enz"/>
</dbReference>
<proteinExistence type="inferred from homology"/>
<comment type="similarity">
    <text evidence="2 5">Belongs to the ubiquitin-activating E1 family. ULA1 subfamily.</text>
</comment>
<dbReference type="PANTHER" id="PTHR10953">
    <property type="entry name" value="UBIQUITIN-ACTIVATING ENZYME E1"/>
    <property type="match status" value="1"/>
</dbReference>
<dbReference type="WBParaSite" id="sdigi.contig7.g829.t1">
    <property type="protein sequence ID" value="sdigi.contig7.g829.t1"/>
    <property type="gene ID" value="sdigi.contig7.g829"/>
</dbReference>
<dbReference type="GO" id="GO:0045116">
    <property type="term" value="P:protein neddylation"/>
    <property type="evidence" value="ECO:0007669"/>
    <property type="project" value="UniProtKB-UniRule"/>
</dbReference>
<dbReference type="Gene3D" id="3.40.50.720">
    <property type="entry name" value="NAD(P)-binding Rossmann-like Domain"/>
    <property type="match status" value="2"/>
</dbReference>
<evidence type="ECO:0000313" key="7">
    <source>
        <dbReference type="Proteomes" id="UP000887581"/>
    </source>
</evidence>
<evidence type="ECO:0000259" key="6">
    <source>
        <dbReference type="Pfam" id="PF00899"/>
    </source>
</evidence>
<keyword evidence="7" id="KW-1185">Reference proteome</keyword>
<protein>
    <recommendedName>
        <fullName evidence="3 5">NEDD8-activating enzyme E1 regulatory subunit</fullName>
    </recommendedName>
</protein>
<dbReference type="InterPro" id="IPR030667">
    <property type="entry name" value="APP-BP1"/>
</dbReference>
<dbReference type="PIRSF" id="PIRSF039099">
    <property type="entry name" value="APP-BP1"/>
    <property type="match status" value="1"/>
</dbReference>